<reference evidence="3 4" key="1">
    <citation type="submission" date="2019-03" db="EMBL/GenBank/DDBJ databases">
        <title>Sequencing 23 genomes of Wallemia ichthyophaga.</title>
        <authorList>
            <person name="Gostincar C."/>
        </authorList>
    </citation>
    <scope>NUCLEOTIDE SEQUENCE [LARGE SCALE GENOMIC DNA]</scope>
    <source>
        <strain evidence="3 4">EXF-5753</strain>
    </source>
</reference>
<dbReference type="OrthoDB" id="2564904at2759"/>
<protein>
    <submittedName>
        <fullName evidence="3">Uncharacterized protein</fullName>
    </submittedName>
</protein>
<dbReference type="AlphaFoldDB" id="A0A4T0FIL7"/>
<feature type="signal peptide" evidence="2">
    <location>
        <begin position="1"/>
        <end position="20"/>
    </location>
</feature>
<name>A0A4T0FIL7_9BASI</name>
<evidence type="ECO:0000313" key="3">
    <source>
        <dbReference type="EMBL" id="TIA88122.1"/>
    </source>
</evidence>
<evidence type="ECO:0000256" key="2">
    <source>
        <dbReference type="SAM" id="SignalP"/>
    </source>
</evidence>
<feature type="chain" id="PRO_5020427352" evidence="2">
    <location>
        <begin position="21"/>
        <end position="632"/>
    </location>
</feature>
<feature type="region of interest" description="Disordered" evidence="1">
    <location>
        <begin position="110"/>
        <end position="134"/>
    </location>
</feature>
<feature type="compositionally biased region" description="Basic and acidic residues" evidence="1">
    <location>
        <begin position="112"/>
        <end position="122"/>
    </location>
</feature>
<comment type="caution">
    <text evidence="3">The sequence shown here is derived from an EMBL/GenBank/DDBJ whole genome shotgun (WGS) entry which is preliminary data.</text>
</comment>
<dbReference type="EMBL" id="SPNW01000042">
    <property type="protein sequence ID" value="TIA88122.1"/>
    <property type="molecule type" value="Genomic_DNA"/>
</dbReference>
<keyword evidence="2" id="KW-0732">Signal</keyword>
<feature type="region of interest" description="Disordered" evidence="1">
    <location>
        <begin position="559"/>
        <end position="611"/>
    </location>
</feature>
<keyword evidence="4" id="KW-1185">Reference proteome</keyword>
<organism evidence="3 4">
    <name type="scientific">Wallemia hederae</name>
    <dbReference type="NCBI Taxonomy" id="1540922"/>
    <lineage>
        <taxon>Eukaryota</taxon>
        <taxon>Fungi</taxon>
        <taxon>Dikarya</taxon>
        <taxon>Basidiomycota</taxon>
        <taxon>Wallemiomycotina</taxon>
        <taxon>Wallemiomycetes</taxon>
        <taxon>Wallemiales</taxon>
        <taxon>Wallemiaceae</taxon>
        <taxon>Wallemia</taxon>
    </lineage>
</organism>
<sequence>MMKQVTALAFLGCLAGRVVADTEVMMVRYKGSGREAERVVTPATEYPIKIGSGCTVLGLDGFREDAQLRVRMSWVGSQRIEVGGAEVDEGLVETQSKEIPKAMDSLNRMRTPQREEGGEREGNTAAFKDGQDPDFSANLSRIDPVKVEKMQTQFKPSDKMVSILKGRRVENELENAAMVYNRLSATSLLAYLEERKQSQDIRNLNTSFQVKDEDMDVISKYTAAPKLGEPFKVKVDEERGEIERVKVFLKTLLFPLQPTPIMQLSALAILSAATYASAAWEHSAADVIASGTMGTTNPPAATMGTDVNQDSEARLVSVNSIDDFCFFGPKDPGATIGDTEGEQVAWCTKPRNNARVIPDGTITSAHFVKTDAYVQVSGTGDFTKIGVKDGDYGGELDPHGATGDGNPVGGNVTSNIVNGDDVSYAEWMEFISYEQFCIRVCTASNETWGAPVMCEHKLDEMGCGFVMPDAGKSDVFETCDADVAYPPGVYPVDGSYSTFAQRYTGSYSSGTAMVGYTVGVTDTPSAAYFTPASSNCVTQSSIAANGASVSGASASSSSAAPAGSSAASSDNGSSSSADSGSSDSGSNSDSGSTSSNNGSNSANSDDDDSGASTFTGVATFSAAALAVLAIAL</sequence>
<dbReference type="Proteomes" id="UP000310189">
    <property type="component" value="Unassembled WGS sequence"/>
</dbReference>
<gene>
    <name evidence="3" type="ORF">E3P99_02780</name>
</gene>
<feature type="compositionally biased region" description="Low complexity" evidence="1">
    <location>
        <begin position="559"/>
        <end position="603"/>
    </location>
</feature>
<evidence type="ECO:0000256" key="1">
    <source>
        <dbReference type="SAM" id="MobiDB-lite"/>
    </source>
</evidence>
<accession>A0A4T0FIL7</accession>
<evidence type="ECO:0000313" key="4">
    <source>
        <dbReference type="Proteomes" id="UP000310189"/>
    </source>
</evidence>
<proteinExistence type="predicted"/>